<dbReference type="PANTHER" id="PTHR33116">
    <property type="entry name" value="REVERSE TRANSCRIPTASE ZINC-BINDING DOMAIN-CONTAINING PROTEIN-RELATED-RELATED"/>
    <property type="match status" value="1"/>
</dbReference>
<dbReference type="Pfam" id="PF03372">
    <property type="entry name" value="Exo_endo_phos"/>
    <property type="match status" value="1"/>
</dbReference>
<proteinExistence type="predicted"/>
<dbReference type="InterPro" id="IPR036691">
    <property type="entry name" value="Endo/exonu/phosph_ase_sf"/>
</dbReference>
<evidence type="ECO:0000313" key="4">
    <source>
        <dbReference type="EMBL" id="KAL0299121.1"/>
    </source>
</evidence>
<reference evidence="4" key="2">
    <citation type="journal article" date="2024" name="Plant">
        <title>Genomic evolution and insights into agronomic trait innovations of Sesamum species.</title>
        <authorList>
            <person name="Miao H."/>
            <person name="Wang L."/>
            <person name="Qu L."/>
            <person name="Liu H."/>
            <person name="Sun Y."/>
            <person name="Le M."/>
            <person name="Wang Q."/>
            <person name="Wei S."/>
            <person name="Zheng Y."/>
            <person name="Lin W."/>
            <person name="Duan Y."/>
            <person name="Cao H."/>
            <person name="Xiong S."/>
            <person name="Wang X."/>
            <person name="Wei L."/>
            <person name="Li C."/>
            <person name="Ma Q."/>
            <person name="Ju M."/>
            <person name="Zhao R."/>
            <person name="Li G."/>
            <person name="Mu C."/>
            <person name="Tian Q."/>
            <person name="Mei H."/>
            <person name="Zhang T."/>
            <person name="Gao T."/>
            <person name="Zhang H."/>
        </authorList>
    </citation>
    <scope>NUCLEOTIDE SEQUENCE</scope>
    <source>
        <strain evidence="4">G02</strain>
    </source>
</reference>
<dbReference type="GO" id="GO:0003824">
    <property type="term" value="F:catalytic activity"/>
    <property type="evidence" value="ECO:0007669"/>
    <property type="project" value="InterPro"/>
</dbReference>
<name>A0AAW2JXP6_SESRA</name>
<protein>
    <submittedName>
        <fullName evidence="4">Mitochondrial protein</fullName>
    </submittedName>
</protein>
<dbReference type="Pfam" id="PF00078">
    <property type="entry name" value="RVT_1"/>
    <property type="match status" value="1"/>
</dbReference>
<dbReference type="EMBL" id="JACGWJ010000031">
    <property type="protein sequence ID" value="KAL0299121.1"/>
    <property type="molecule type" value="Genomic_DNA"/>
</dbReference>
<feature type="domain" description="Endonuclease/exonuclease/phosphatase" evidence="2">
    <location>
        <begin position="324"/>
        <end position="487"/>
    </location>
</feature>
<evidence type="ECO:0000259" key="1">
    <source>
        <dbReference type="Pfam" id="PF00078"/>
    </source>
</evidence>
<feature type="domain" description="Reverse transcriptase" evidence="1">
    <location>
        <begin position="764"/>
        <end position="858"/>
    </location>
</feature>
<dbReference type="AlphaFoldDB" id="A0AAW2JXP6"/>
<dbReference type="Pfam" id="PF14111">
    <property type="entry name" value="DUF4283"/>
    <property type="match status" value="1"/>
</dbReference>
<dbReference type="InterPro" id="IPR043502">
    <property type="entry name" value="DNA/RNA_pol_sf"/>
</dbReference>
<dbReference type="PANTHER" id="PTHR33116:SF86">
    <property type="entry name" value="REVERSE TRANSCRIPTASE DOMAIN-CONTAINING PROTEIN"/>
    <property type="match status" value="1"/>
</dbReference>
<feature type="domain" description="DUF4283" evidence="3">
    <location>
        <begin position="4"/>
        <end position="83"/>
    </location>
</feature>
<dbReference type="SUPFAM" id="SSF56219">
    <property type="entry name" value="DNase I-like"/>
    <property type="match status" value="1"/>
</dbReference>
<organism evidence="4">
    <name type="scientific">Sesamum radiatum</name>
    <name type="common">Black benniseed</name>
    <dbReference type="NCBI Taxonomy" id="300843"/>
    <lineage>
        <taxon>Eukaryota</taxon>
        <taxon>Viridiplantae</taxon>
        <taxon>Streptophyta</taxon>
        <taxon>Embryophyta</taxon>
        <taxon>Tracheophyta</taxon>
        <taxon>Spermatophyta</taxon>
        <taxon>Magnoliopsida</taxon>
        <taxon>eudicotyledons</taxon>
        <taxon>Gunneridae</taxon>
        <taxon>Pentapetalae</taxon>
        <taxon>asterids</taxon>
        <taxon>lamiids</taxon>
        <taxon>Lamiales</taxon>
        <taxon>Pedaliaceae</taxon>
        <taxon>Sesamum</taxon>
    </lineage>
</organism>
<accession>A0AAW2JXP6</accession>
<gene>
    <name evidence="4" type="ORF">Sradi_6571900</name>
</gene>
<comment type="caution">
    <text evidence="4">The sequence shown here is derived from an EMBL/GenBank/DDBJ whole genome shotgun (WGS) entry which is preliminary data.</text>
</comment>
<dbReference type="InterPro" id="IPR000477">
    <property type="entry name" value="RT_dom"/>
</dbReference>
<dbReference type="InterPro" id="IPR005135">
    <property type="entry name" value="Endo/exonuclease/phosphatase"/>
</dbReference>
<dbReference type="Gene3D" id="3.60.10.10">
    <property type="entry name" value="Endonuclease/exonuclease/phosphatase"/>
    <property type="match status" value="1"/>
</dbReference>
<dbReference type="InterPro" id="IPR025558">
    <property type="entry name" value="DUF4283"/>
</dbReference>
<evidence type="ECO:0000259" key="3">
    <source>
        <dbReference type="Pfam" id="PF14111"/>
    </source>
</evidence>
<dbReference type="CDD" id="cd01650">
    <property type="entry name" value="RT_nLTR_like"/>
    <property type="match status" value="1"/>
</dbReference>
<evidence type="ECO:0000259" key="2">
    <source>
        <dbReference type="Pfam" id="PF03372"/>
    </source>
</evidence>
<reference evidence="4" key="1">
    <citation type="submission" date="2020-06" db="EMBL/GenBank/DDBJ databases">
        <authorList>
            <person name="Li T."/>
            <person name="Hu X."/>
            <person name="Zhang T."/>
            <person name="Song X."/>
            <person name="Zhang H."/>
            <person name="Dai N."/>
            <person name="Sheng W."/>
            <person name="Hou X."/>
            <person name="Wei L."/>
        </authorList>
    </citation>
    <scope>NUCLEOTIDE SEQUENCE</scope>
    <source>
        <strain evidence="4">G02</strain>
        <tissue evidence="4">Leaf</tissue>
    </source>
</reference>
<dbReference type="SUPFAM" id="SSF56672">
    <property type="entry name" value="DNA/RNA polymerases"/>
    <property type="match status" value="1"/>
</dbReference>
<sequence length="1193" mass="134535">MFGLYLVGRLLTQRPFHADALKSTLMLAFNPVRGMDLKPLEGNRFLLKFNHMVDRNRVVDGCPWSFEKNLLVLSQIAANENPQEVNLDWAEFHTHVHGLPLSKMSKAMAVFIGNHLGKFVDVNMDDAGHVWGSHMRIRVSIDVTKPLKRVLKIRTTLGDEQLLSFTYKSPLPIHSPDGSFPPLDHHSIVPDPLPPTSTLDLPSYPNFPSDLTIHAPLSPVPEITHQFPSVPSYGSTSFSSIFSSPLIFPFTHITTQTTTLSSSCPVLKPKRAPPRKVISVTKKCKHTEIPSSLIDLCTTSSPPASKNRPSLSDISNIVAVAEGELLRTHKPSLVFLAETKCKKNRIETLKRKFDLFGCCVESQGRSGGLALLWHKSLSVQLQSFGHHHIDATVYPESKTEAWRFTGFYGFADVACRQRSWDLLSTLKHQSRRAWLIAGDFNEILDDSEKRGGRPRLLWQVRRFREALVSIDVFDLGFEGDPFTWCNRHPEPNTILNGLIGLVPIPSGVINSQTHWCATSPLPHQIMLFCPLTLRIVTNHPDLSTDLSVSRLVGHHPLTANNIRRRTNDITRIKNGDGQWLEQEEEIRDHIETYFGEIFRSRNLSEEELEKGTEAISGRFSEQLLQELSQPYTAEEISKVLSQMAPLKSLGPDGIPPFFFQKYWHIVKTDVISTTLSLLNELILPPGLNHTHIALIPKCKKPETLTQFRPISLCNVVYKIDSKTIANRLKPLLDSIISPCQAAFVPGRLITDNVLLAFEFGSVIPQRGLRQGDPLSPYLFLLCTEAFSALLQREERGGRLQGVAVCRRAPRVSHLLFADDTLIFCQATVDAALCILEVLDIFGRAAGQEINFAKSSVVFSRNTVASLRDVIQGILHIRVEGRHDLYLGLPSVVGKTRLSVFQSIRDRVWNRINGWNERSLSQAGKEILIKVVAQAIPTYAMGCFRLPLSLIKEIQSMVANFWWHNGETRKTHWISWRNLCKSKSQGGLGFRDLQVFNLTMLSKQLWRIISKPDSLLSRVLRARYFPDGQVLLAPVGQNPSYTWRSIQAAQQVVRGGLRWRIRSGRSIRIWGDPWIPRPFSFSVLSPPNATFPDMRVCDLIDATTKEWNPVSFVSCFGKKISMLSSLFPSASSMGRIFLYSTIHLMVCSRFEVHITWRSLWLINLCLVLQTLPPLFGRLYGKLMSRVKFESSSGK</sequence>